<reference evidence="2 3" key="1">
    <citation type="submission" date="2019-07" db="EMBL/GenBank/DDBJ databases">
        <title>Microlunatus dokdonensis sp. nov. isolated from the rhizospheric soil of the wild plant Elymus tsukushiensis.</title>
        <authorList>
            <person name="Ghim S.-Y."/>
            <person name="Hwang Y.-J."/>
            <person name="Son J.-S."/>
            <person name="Shin J.-H."/>
        </authorList>
    </citation>
    <scope>NUCLEOTIDE SEQUENCE [LARGE SCALE GENOMIC DNA]</scope>
    <source>
        <strain evidence="2 3">KUDC0627</strain>
    </source>
</reference>
<protein>
    <submittedName>
        <fullName evidence="2">VTC domain-containing protein</fullName>
    </submittedName>
</protein>
<dbReference type="EMBL" id="CP041692">
    <property type="protein sequence ID" value="QDP95969.1"/>
    <property type="molecule type" value="Genomic_DNA"/>
</dbReference>
<dbReference type="OrthoDB" id="148766at2"/>
<organism evidence="2 3">
    <name type="scientific">Microlunatus elymi</name>
    <dbReference type="NCBI Taxonomy" id="2596828"/>
    <lineage>
        <taxon>Bacteria</taxon>
        <taxon>Bacillati</taxon>
        <taxon>Actinomycetota</taxon>
        <taxon>Actinomycetes</taxon>
        <taxon>Propionibacteriales</taxon>
        <taxon>Propionibacteriaceae</taxon>
        <taxon>Microlunatus</taxon>
    </lineage>
</organism>
<keyword evidence="3" id="KW-1185">Reference proteome</keyword>
<evidence type="ECO:0000313" key="3">
    <source>
        <dbReference type="Proteomes" id="UP000319263"/>
    </source>
</evidence>
<proteinExistence type="predicted"/>
<dbReference type="InterPro" id="IPR018966">
    <property type="entry name" value="VTC_domain"/>
</dbReference>
<gene>
    <name evidence="2" type="ORF">FOE78_08700</name>
</gene>
<dbReference type="Gene3D" id="3.20.100.30">
    <property type="entry name" value="VTC, catalytic tunnel domain"/>
    <property type="match status" value="1"/>
</dbReference>
<dbReference type="Pfam" id="PF09359">
    <property type="entry name" value="VTC"/>
    <property type="match status" value="1"/>
</dbReference>
<sequence>MIARSSDATIQLPINSHDDAVGAAVADLPPITLAEVQATAELQQRIDRKYLLPVQRFDHWLHLLDGSVQVLQIAGRRTFGYESTYFDTADLLTFRQHRQGRRRRFKIRTRTYTDTDECVFEVKLEGRRDTTVKERMPYPVDFRDRLTDAARR</sequence>
<dbReference type="InterPro" id="IPR042267">
    <property type="entry name" value="VTC_sf"/>
</dbReference>
<evidence type="ECO:0000259" key="1">
    <source>
        <dbReference type="Pfam" id="PF09359"/>
    </source>
</evidence>
<feature type="domain" description="VTC" evidence="1">
    <location>
        <begin position="45"/>
        <end position="139"/>
    </location>
</feature>
<dbReference type="AlphaFoldDB" id="A0A516PXR2"/>
<accession>A0A516PXR2</accession>
<dbReference type="GO" id="GO:0006799">
    <property type="term" value="P:polyphosphate biosynthetic process"/>
    <property type="evidence" value="ECO:0007669"/>
    <property type="project" value="UniProtKB-ARBA"/>
</dbReference>
<evidence type="ECO:0000313" key="2">
    <source>
        <dbReference type="EMBL" id="QDP95969.1"/>
    </source>
</evidence>
<dbReference type="KEGG" id="mik:FOE78_08700"/>
<dbReference type="Proteomes" id="UP000319263">
    <property type="component" value="Chromosome"/>
</dbReference>
<name>A0A516PXR2_9ACTN</name>